<sequence>MVIPFLNDVVTSNNMGSLWSGLVVGTGEDPAIDGWRMDLPGRPAVH</sequence>
<evidence type="ECO:0000313" key="2">
    <source>
        <dbReference type="Proteomes" id="UP000186817"/>
    </source>
</evidence>
<accession>A0A1Q9BV55</accession>
<proteinExistence type="predicted"/>
<feature type="non-terminal residue" evidence="1">
    <location>
        <position position="46"/>
    </location>
</feature>
<name>A0A1Q9BV55_SYMMI</name>
<reference evidence="1 2" key="1">
    <citation type="submission" date="2016-02" db="EMBL/GenBank/DDBJ databases">
        <title>Genome analysis of coral dinoflagellate symbionts highlights evolutionary adaptations to a symbiotic lifestyle.</title>
        <authorList>
            <person name="Aranda M."/>
            <person name="Li Y."/>
            <person name="Liew Y.J."/>
            <person name="Baumgarten S."/>
            <person name="Simakov O."/>
            <person name="Wilson M."/>
            <person name="Piel J."/>
            <person name="Ashoor H."/>
            <person name="Bougouffa S."/>
            <person name="Bajic V.B."/>
            <person name="Ryu T."/>
            <person name="Ravasi T."/>
            <person name="Bayer T."/>
            <person name="Micklem G."/>
            <person name="Kim H."/>
            <person name="Bhak J."/>
            <person name="Lajeunesse T.C."/>
            <person name="Voolstra C.R."/>
        </authorList>
    </citation>
    <scope>NUCLEOTIDE SEQUENCE [LARGE SCALE GENOMIC DNA]</scope>
    <source>
        <strain evidence="1 2">CCMP2467</strain>
    </source>
</reference>
<organism evidence="1 2">
    <name type="scientific">Symbiodinium microadriaticum</name>
    <name type="common">Dinoflagellate</name>
    <name type="synonym">Zooxanthella microadriatica</name>
    <dbReference type="NCBI Taxonomy" id="2951"/>
    <lineage>
        <taxon>Eukaryota</taxon>
        <taxon>Sar</taxon>
        <taxon>Alveolata</taxon>
        <taxon>Dinophyceae</taxon>
        <taxon>Suessiales</taxon>
        <taxon>Symbiodiniaceae</taxon>
        <taxon>Symbiodinium</taxon>
    </lineage>
</organism>
<dbReference type="EMBL" id="LSRX01003489">
    <property type="protein sequence ID" value="OLP74593.1"/>
    <property type="molecule type" value="Genomic_DNA"/>
</dbReference>
<dbReference type="Proteomes" id="UP000186817">
    <property type="component" value="Unassembled WGS sequence"/>
</dbReference>
<gene>
    <name evidence="1" type="ORF">AK812_SmicGene45820</name>
</gene>
<dbReference type="AlphaFoldDB" id="A0A1Q9BV55"/>
<comment type="caution">
    <text evidence="1">The sequence shown here is derived from an EMBL/GenBank/DDBJ whole genome shotgun (WGS) entry which is preliminary data.</text>
</comment>
<keyword evidence="2" id="KW-1185">Reference proteome</keyword>
<evidence type="ECO:0000313" key="1">
    <source>
        <dbReference type="EMBL" id="OLP74593.1"/>
    </source>
</evidence>
<protein>
    <submittedName>
        <fullName evidence="1">Uncharacterized protein</fullName>
    </submittedName>
</protein>